<keyword evidence="6" id="KW-0378">Hydrolase</keyword>
<feature type="domain" description="Type I restriction modification DNA specificity" evidence="5">
    <location>
        <begin position="273"/>
        <end position="430"/>
    </location>
</feature>
<dbReference type="OrthoDB" id="9798929at2"/>
<dbReference type="PANTHER" id="PTHR30408">
    <property type="entry name" value="TYPE-1 RESTRICTION ENZYME ECOKI SPECIFICITY PROTEIN"/>
    <property type="match status" value="1"/>
</dbReference>
<keyword evidence="6" id="KW-0255">Endonuclease</keyword>
<reference evidence="7" key="1">
    <citation type="journal article" date="2018" name="Front. Microbiol.">
        <title>Genome-Based Analysis Reveals the Taxonomy and Diversity of the Family Idiomarinaceae.</title>
        <authorList>
            <person name="Liu Y."/>
            <person name="Lai Q."/>
            <person name="Shao Z."/>
        </authorList>
    </citation>
    <scope>NUCLEOTIDE SEQUENCE [LARGE SCALE GENOMIC DNA]</scope>
    <source>
        <strain evidence="7">SW15</strain>
    </source>
</reference>
<keyword evidence="2" id="KW-0680">Restriction system</keyword>
<dbReference type="PANTHER" id="PTHR30408:SF12">
    <property type="entry name" value="TYPE I RESTRICTION ENZYME MJAVIII SPECIFICITY SUBUNIT"/>
    <property type="match status" value="1"/>
</dbReference>
<evidence type="ECO:0000256" key="1">
    <source>
        <dbReference type="ARBA" id="ARBA00010923"/>
    </source>
</evidence>
<dbReference type="GO" id="GO:0003677">
    <property type="term" value="F:DNA binding"/>
    <property type="evidence" value="ECO:0007669"/>
    <property type="project" value="UniProtKB-KW"/>
</dbReference>
<keyword evidence="4" id="KW-0175">Coiled coil</keyword>
<dbReference type="InterPro" id="IPR044946">
    <property type="entry name" value="Restrct_endonuc_typeI_TRD_sf"/>
</dbReference>
<proteinExistence type="inferred from homology"/>
<dbReference type="Gene3D" id="3.90.220.20">
    <property type="entry name" value="DNA methylase specificity domains"/>
    <property type="match status" value="2"/>
</dbReference>
<dbReference type="GO" id="GO:0009307">
    <property type="term" value="P:DNA restriction-modification system"/>
    <property type="evidence" value="ECO:0007669"/>
    <property type="project" value="UniProtKB-KW"/>
</dbReference>
<gene>
    <name evidence="6" type="ORF">CWE21_03835</name>
</gene>
<keyword evidence="3" id="KW-0238">DNA-binding</keyword>
<evidence type="ECO:0000256" key="2">
    <source>
        <dbReference type="ARBA" id="ARBA00022747"/>
    </source>
</evidence>
<dbReference type="AlphaFoldDB" id="A0A432XNG1"/>
<feature type="coiled-coil region" evidence="4">
    <location>
        <begin position="418"/>
        <end position="445"/>
    </location>
</feature>
<organism evidence="6 7">
    <name type="scientific">Pseudidiomarina aquimaris</name>
    <dbReference type="NCBI Taxonomy" id="641841"/>
    <lineage>
        <taxon>Bacteria</taxon>
        <taxon>Pseudomonadati</taxon>
        <taxon>Pseudomonadota</taxon>
        <taxon>Gammaproteobacteria</taxon>
        <taxon>Alteromonadales</taxon>
        <taxon>Idiomarinaceae</taxon>
        <taxon>Pseudidiomarina</taxon>
    </lineage>
</organism>
<evidence type="ECO:0000256" key="4">
    <source>
        <dbReference type="SAM" id="Coils"/>
    </source>
</evidence>
<dbReference type="EMBL" id="PIPT01000002">
    <property type="protein sequence ID" value="RUO50258.1"/>
    <property type="molecule type" value="Genomic_DNA"/>
</dbReference>
<dbReference type="RefSeq" id="WP_126833146.1">
    <property type="nucleotide sequence ID" value="NZ_PIPT01000002.1"/>
</dbReference>
<dbReference type="CDD" id="cd17521">
    <property type="entry name" value="RMtype1_S_Sau13435ORF2165P_TRD2-CR2_like"/>
    <property type="match status" value="1"/>
</dbReference>
<feature type="coiled-coil region" evidence="4">
    <location>
        <begin position="191"/>
        <end position="218"/>
    </location>
</feature>
<accession>A0A432XNG1</accession>
<dbReference type="InterPro" id="IPR052021">
    <property type="entry name" value="Type-I_RS_S_subunit"/>
</dbReference>
<dbReference type="Gene3D" id="1.10.287.1120">
    <property type="entry name" value="Bipartite methylase S protein"/>
    <property type="match status" value="1"/>
</dbReference>
<comment type="caution">
    <text evidence="6">The sequence shown here is derived from an EMBL/GenBank/DDBJ whole genome shotgun (WGS) entry which is preliminary data.</text>
</comment>
<name>A0A432XNG1_9GAMM</name>
<dbReference type="Proteomes" id="UP000286678">
    <property type="component" value="Unassembled WGS sequence"/>
</dbReference>
<evidence type="ECO:0000256" key="3">
    <source>
        <dbReference type="ARBA" id="ARBA00023125"/>
    </source>
</evidence>
<protein>
    <submittedName>
        <fullName evidence="6">Restriction endonuclease subunit S</fullName>
    </submittedName>
</protein>
<dbReference type="SUPFAM" id="SSF116734">
    <property type="entry name" value="DNA methylase specificity domain"/>
    <property type="match status" value="2"/>
</dbReference>
<feature type="domain" description="Type I restriction modification DNA specificity" evidence="5">
    <location>
        <begin position="67"/>
        <end position="215"/>
    </location>
</feature>
<dbReference type="Pfam" id="PF01420">
    <property type="entry name" value="Methylase_S"/>
    <property type="match status" value="2"/>
</dbReference>
<keyword evidence="7" id="KW-1185">Reference proteome</keyword>
<dbReference type="InterPro" id="IPR000055">
    <property type="entry name" value="Restrct_endonuc_typeI_TRD"/>
</dbReference>
<evidence type="ECO:0000259" key="5">
    <source>
        <dbReference type="Pfam" id="PF01420"/>
    </source>
</evidence>
<comment type="similarity">
    <text evidence="1">Belongs to the type-I restriction system S methylase family.</text>
</comment>
<sequence length="464" mass="51996">MSEVAEKSSKNLAEAATNAIPSGYKQTDVGVIPDHWGVSRLRDLLKEPPKYGINAPAVPLEGTLPVYIRITDISEDGYFKPSEKVGVRSSFSGLYQLADGDVVLARTGASVGKSYLYKEDDGVLVYAGFLIKVSPDKKKLEPRFLSQYLKTQRYWSWVTVNSMRSGQPGINGNEYGDLLIPLPKIQEQTAIANALSDVDALVSELEELIAKKQAIKTATMQQLLTGRTRLPQFALREDGKPKGTKPSELGEIPEDWERISIGRDTVLKARIGWQALTTKEYQTTGDIYLVTGTDFDSGAVKWERCFYVSEWRYKQDQNIQLRNDDVLITKDGTIGKVGYVTALSRPATLNSGVFVVRPKNNNLMQRFLFYVLTSRVFDDFINRITAGSTITHLYQKDFVNFEFSAPCIEEQTAIATILSDMDEEIQALEQRLGKTRQIKQGMMQELLTGKTRLLQPLNKESQHG</sequence>
<evidence type="ECO:0000313" key="6">
    <source>
        <dbReference type="EMBL" id="RUO50258.1"/>
    </source>
</evidence>
<dbReference type="GO" id="GO:0004519">
    <property type="term" value="F:endonuclease activity"/>
    <property type="evidence" value="ECO:0007669"/>
    <property type="project" value="UniProtKB-KW"/>
</dbReference>
<evidence type="ECO:0000313" key="7">
    <source>
        <dbReference type="Proteomes" id="UP000286678"/>
    </source>
</evidence>
<keyword evidence="6" id="KW-0540">Nuclease</keyword>